<keyword evidence="2" id="KW-1185">Reference proteome</keyword>
<organism evidence="1 2">
    <name type="scientific">Trichinella britovi</name>
    <name type="common">Parasitic roundworm</name>
    <dbReference type="NCBI Taxonomy" id="45882"/>
    <lineage>
        <taxon>Eukaryota</taxon>
        <taxon>Metazoa</taxon>
        <taxon>Ecdysozoa</taxon>
        <taxon>Nematoda</taxon>
        <taxon>Enoplea</taxon>
        <taxon>Dorylaimia</taxon>
        <taxon>Trichinellida</taxon>
        <taxon>Trichinellidae</taxon>
        <taxon>Trichinella</taxon>
    </lineage>
</organism>
<accession>A0A0V1AMG4</accession>
<protein>
    <submittedName>
        <fullName evidence="1">Uncharacterized protein</fullName>
    </submittedName>
</protein>
<reference evidence="1 2" key="1">
    <citation type="submission" date="2015-01" db="EMBL/GenBank/DDBJ databases">
        <title>Evolution of Trichinella species and genotypes.</title>
        <authorList>
            <person name="Korhonen P.K."/>
            <person name="Edoardo P."/>
            <person name="Giuseppe L.R."/>
            <person name="Gasser R.B."/>
        </authorList>
    </citation>
    <scope>NUCLEOTIDE SEQUENCE [LARGE SCALE GENOMIC DNA]</scope>
    <source>
        <strain evidence="1">ISS120</strain>
    </source>
</reference>
<evidence type="ECO:0000313" key="1">
    <source>
        <dbReference type="EMBL" id="KRY25975.1"/>
    </source>
</evidence>
<gene>
    <name evidence="1" type="ORF">T03_13514</name>
</gene>
<comment type="caution">
    <text evidence="1">The sequence shown here is derived from an EMBL/GenBank/DDBJ whole genome shotgun (WGS) entry which is preliminary data.</text>
</comment>
<sequence>MEKSSKKAEKGNIMEKSSKKAEKGIYGIYGKIRALNPVGTFIWGPEKTDVLSGKT</sequence>
<name>A0A0V1AMG4_TRIBR</name>
<dbReference type="AlphaFoldDB" id="A0A0V1AMG4"/>
<dbReference type="Proteomes" id="UP000054653">
    <property type="component" value="Unassembled WGS sequence"/>
</dbReference>
<dbReference type="EMBL" id="JYDI01002022">
    <property type="protein sequence ID" value="KRY25975.1"/>
    <property type="molecule type" value="Genomic_DNA"/>
</dbReference>
<proteinExistence type="predicted"/>
<evidence type="ECO:0000313" key="2">
    <source>
        <dbReference type="Proteomes" id="UP000054653"/>
    </source>
</evidence>